<accession>A0AAW1UCG2</accession>
<name>A0AAW1UCG2_9CUCU</name>
<comment type="caution">
    <text evidence="1">The sequence shown here is derived from an EMBL/GenBank/DDBJ whole genome shotgun (WGS) entry which is preliminary data.</text>
</comment>
<evidence type="ECO:0000313" key="2">
    <source>
        <dbReference type="Proteomes" id="UP001431783"/>
    </source>
</evidence>
<proteinExistence type="predicted"/>
<evidence type="ECO:0000313" key="1">
    <source>
        <dbReference type="EMBL" id="KAK9878392.1"/>
    </source>
</evidence>
<dbReference type="AlphaFoldDB" id="A0AAW1UCG2"/>
<sequence>NGHIASNCKNPQIIDEEVSQTIIQPSADEIQTEDTFLKPRTNETAVLKRAISEILTSSDQTSLTESDAIFSPIEDNSMPISQKIPTENTLYRKRAKRNIE</sequence>
<organism evidence="1 2">
    <name type="scientific">Henosepilachna vigintioctopunctata</name>
    <dbReference type="NCBI Taxonomy" id="420089"/>
    <lineage>
        <taxon>Eukaryota</taxon>
        <taxon>Metazoa</taxon>
        <taxon>Ecdysozoa</taxon>
        <taxon>Arthropoda</taxon>
        <taxon>Hexapoda</taxon>
        <taxon>Insecta</taxon>
        <taxon>Pterygota</taxon>
        <taxon>Neoptera</taxon>
        <taxon>Endopterygota</taxon>
        <taxon>Coleoptera</taxon>
        <taxon>Polyphaga</taxon>
        <taxon>Cucujiformia</taxon>
        <taxon>Coccinelloidea</taxon>
        <taxon>Coccinellidae</taxon>
        <taxon>Epilachninae</taxon>
        <taxon>Epilachnini</taxon>
        <taxon>Henosepilachna</taxon>
    </lineage>
</organism>
<dbReference type="EMBL" id="JARQZJ010000047">
    <property type="protein sequence ID" value="KAK9878392.1"/>
    <property type="molecule type" value="Genomic_DNA"/>
</dbReference>
<gene>
    <name evidence="1" type="ORF">WA026_021700</name>
</gene>
<feature type="non-terminal residue" evidence="1">
    <location>
        <position position="1"/>
    </location>
</feature>
<keyword evidence="2" id="KW-1185">Reference proteome</keyword>
<reference evidence="1 2" key="1">
    <citation type="submission" date="2023-03" db="EMBL/GenBank/DDBJ databases">
        <title>Genome insight into feeding habits of ladybird beetles.</title>
        <authorList>
            <person name="Li H.-S."/>
            <person name="Huang Y.-H."/>
            <person name="Pang H."/>
        </authorList>
    </citation>
    <scope>NUCLEOTIDE SEQUENCE [LARGE SCALE GENOMIC DNA]</scope>
    <source>
        <strain evidence="1">SYSU_2023b</strain>
        <tissue evidence="1">Whole body</tissue>
    </source>
</reference>
<dbReference type="Proteomes" id="UP001431783">
    <property type="component" value="Unassembled WGS sequence"/>
</dbReference>
<protein>
    <submittedName>
        <fullName evidence="1">Uncharacterized protein</fullName>
    </submittedName>
</protein>